<gene>
    <name evidence="3" type="ORF">KR51_00003630</name>
</gene>
<evidence type="ECO:0000256" key="2">
    <source>
        <dbReference type="PIRSR" id="PIRSR613078-2"/>
    </source>
</evidence>
<dbReference type="PROSITE" id="PS00175">
    <property type="entry name" value="PG_MUTASE"/>
    <property type="match status" value="2"/>
</dbReference>
<sequence>MSTRVILVRHGQSTYNLEKRIQGRSDASVLTPHGRTDAERVAAALRGLSFDAIYCSPLRRARETAEIICSGLESAPPLQPTERLLEVDLPLWENLTKHDVLERYPDEYRCWHEQPHEFVMRAGDREFAPVLELFAQARQFWEELLDRHAGGTVLIIAHNGINRSAIATAIGMDPARYQTLQQSNCGINVLNFTGKLGETVQIESLNQTAHLGIPLPPPRRETGIRMLLVRHGETEWNRASRFQGQIDVPLNDTGREQGRRAADLLKTVPLDFAVTSPMLRPKETAELILSQQTQPVALDLKAPLVEIAHGEWEGKLEPEIKVAYPDLLRMWKETPAVVQMPGGENLAQVWERATACWQDVVRQQAMQATGNGVRTGIVVAHDAINKSILCALLGLEPKDFWSVKQGNGAVSVIDYPDGLEGMPVLQSINITTHLSSGVLDKTAAGAL</sequence>
<dbReference type="PANTHER" id="PTHR48100">
    <property type="entry name" value="BROAD-SPECIFICITY PHOSPHATASE YOR283W-RELATED"/>
    <property type="match status" value="1"/>
</dbReference>
<dbReference type="SUPFAM" id="SSF53254">
    <property type="entry name" value="Phosphoglycerate mutase-like"/>
    <property type="match status" value="2"/>
</dbReference>
<dbReference type="Pfam" id="PF00300">
    <property type="entry name" value="His_Phos_1"/>
    <property type="match status" value="2"/>
</dbReference>
<dbReference type="RefSeq" id="WP_022604142.1">
    <property type="nucleotide sequence ID" value="NZ_ASSJ01000004.1"/>
</dbReference>
<protein>
    <submittedName>
        <fullName evidence="3">Fructose-2,6-bisphosphatase</fullName>
        <ecNumber evidence="3">5.4.2.-</ecNumber>
    </submittedName>
</protein>
<dbReference type="AlphaFoldDB" id="U5DQC9"/>
<dbReference type="CDD" id="cd07067">
    <property type="entry name" value="HP_PGM_like"/>
    <property type="match status" value="2"/>
</dbReference>
<dbReference type="InterPro" id="IPR013078">
    <property type="entry name" value="His_Pase_superF_clade-1"/>
</dbReference>
<reference evidence="3 4" key="1">
    <citation type="submission" date="2013-05" db="EMBL/GenBank/DDBJ databases">
        <title>Draft genome sequence of Rubidibacter lacunae KORDI 51-2.</title>
        <authorList>
            <person name="Choi D.H."/>
            <person name="Noh J.H."/>
            <person name="Kwon K.-K."/>
            <person name="Lee J.-H."/>
            <person name="Ryu J.-Y."/>
        </authorList>
    </citation>
    <scope>NUCLEOTIDE SEQUENCE [LARGE SCALE GENOMIC DNA]</scope>
    <source>
        <strain evidence="3 4">KORDI 51-2</strain>
    </source>
</reference>
<feature type="active site" description="Proton donor/acceptor" evidence="1">
    <location>
        <position position="306"/>
    </location>
</feature>
<dbReference type="Proteomes" id="UP000016960">
    <property type="component" value="Unassembled WGS sequence"/>
</dbReference>
<feature type="binding site" evidence="2">
    <location>
        <begin position="230"/>
        <end position="237"/>
    </location>
    <ligand>
        <name>substrate</name>
    </ligand>
</feature>
<dbReference type="STRING" id="582515.KR51_00003630"/>
<comment type="caution">
    <text evidence="3">The sequence shown here is derived from an EMBL/GenBank/DDBJ whole genome shotgun (WGS) entry which is preliminary data.</text>
</comment>
<dbReference type="PATRIC" id="fig|582515.4.peg.408"/>
<evidence type="ECO:0000313" key="4">
    <source>
        <dbReference type="Proteomes" id="UP000016960"/>
    </source>
</evidence>
<dbReference type="EC" id="5.4.2.-" evidence="3"/>
<dbReference type="GO" id="GO:0016791">
    <property type="term" value="F:phosphatase activity"/>
    <property type="evidence" value="ECO:0007669"/>
    <property type="project" value="TreeGrafter"/>
</dbReference>
<evidence type="ECO:0000313" key="3">
    <source>
        <dbReference type="EMBL" id="ERN43047.1"/>
    </source>
</evidence>
<dbReference type="EMBL" id="ASSJ01000004">
    <property type="protein sequence ID" value="ERN43047.1"/>
    <property type="molecule type" value="Genomic_DNA"/>
</dbReference>
<accession>U5DQC9</accession>
<dbReference type="InterPro" id="IPR001345">
    <property type="entry name" value="PG/BPGM_mutase_AS"/>
</dbReference>
<organism evidence="3 4">
    <name type="scientific">Rubidibacter lacunae KORDI 51-2</name>
    <dbReference type="NCBI Taxonomy" id="582515"/>
    <lineage>
        <taxon>Bacteria</taxon>
        <taxon>Bacillati</taxon>
        <taxon>Cyanobacteriota</taxon>
        <taxon>Cyanophyceae</taxon>
        <taxon>Oscillatoriophycideae</taxon>
        <taxon>Chroococcales</taxon>
        <taxon>Aphanothecaceae</taxon>
        <taxon>Rubidibacter</taxon>
    </lineage>
</organism>
<feature type="active site" description="Tele-phosphohistidine intermediate" evidence="1">
    <location>
        <position position="231"/>
    </location>
</feature>
<dbReference type="SMART" id="SM00855">
    <property type="entry name" value="PGAM"/>
    <property type="match status" value="2"/>
</dbReference>
<keyword evidence="3" id="KW-0413">Isomerase</keyword>
<dbReference type="GO" id="GO:0016853">
    <property type="term" value="F:isomerase activity"/>
    <property type="evidence" value="ECO:0007669"/>
    <property type="project" value="UniProtKB-KW"/>
</dbReference>
<evidence type="ECO:0000256" key="1">
    <source>
        <dbReference type="PIRSR" id="PIRSR613078-1"/>
    </source>
</evidence>
<dbReference type="InterPro" id="IPR029033">
    <property type="entry name" value="His_PPase_superfam"/>
</dbReference>
<dbReference type="InterPro" id="IPR050275">
    <property type="entry name" value="PGM_Phosphatase"/>
</dbReference>
<dbReference type="eggNOG" id="COG0406">
    <property type="taxonomic scope" value="Bacteria"/>
</dbReference>
<dbReference type="InParanoid" id="U5DQC9"/>
<dbReference type="PANTHER" id="PTHR48100:SF10">
    <property type="entry name" value="2-CARBOXY-D-ARABINITOL-1-PHOSPHATASE-RELATED"/>
    <property type="match status" value="1"/>
</dbReference>
<dbReference type="OrthoDB" id="9781415at2"/>
<dbReference type="Gene3D" id="3.40.50.1240">
    <property type="entry name" value="Phosphoglycerate mutase-like"/>
    <property type="match status" value="2"/>
</dbReference>
<feature type="binding site" evidence="2">
    <location>
        <position position="280"/>
    </location>
    <ligand>
        <name>substrate</name>
    </ligand>
</feature>
<keyword evidence="4" id="KW-1185">Reference proteome</keyword>
<name>U5DQC9_9CHRO</name>
<proteinExistence type="predicted"/>